<dbReference type="SUPFAM" id="SSF88697">
    <property type="entry name" value="PUA domain-like"/>
    <property type="match status" value="1"/>
</dbReference>
<comment type="function">
    <text evidence="11">Substrate recognition component of a DCX (DDB1-CUL4-X-box) E3 protein ligase complex that mediates the ubiquitination and subsequent proteasomal degradation of target proteins. Has an essential role in mediating growth by negatively regulating insulin signaling. It also has a role in maintaining presynaptic function in the neuromuscular junction synapses of third-instar larvae.</text>
</comment>
<dbReference type="SMART" id="SM00464">
    <property type="entry name" value="LON"/>
    <property type="match status" value="1"/>
</dbReference>
<dbReference type="Gene3D" id="1.20.58.1480">
    <property type="match status" value="1"/>
</dbReference>
<proteinExistence type="inferred from homology"/>
<dbReference type="Gene3D" id="2.30.130.40">
    <property type="entry name" value="LON domain-like"/>
    <property type="match status" value="1"/>
</dbReference>
<dbReference type="Pfam" id="PF03226">
    <property type="entry name" value="Yippee-Mis18"/>
    <property type="match status" value="1"/>
</dbReference>
<dbReference type="CDD" id="cd15777">
    <property type="entry name" value="CRBN_C_like"/>
    <property type="match status" value="1"/>
</dbReference>
<evidence type="ECO:0000256" key="7">
    <source>
        <dbReference type="ARBA" id="ARBA00022833"/>
    </source>
</evidence>
<organism evidence="16 17">
    <name type="scientific">Ignelater luminosus</name>
    <name type="common">Cucubano</name>
    <name type="synonym">Pyrophorus luminosus</name>
    <dbReference type="NCBI Taxonomy" id="2038154"/>
    <lineage>
        <taxon>Eukaryota</taxon>
        <taxon>Metazoa</taxon>
        <taxon>Ecdysozoa</taxon>
        <taxon>Arthropoda</taxon>
        <taxon>Hexapoda</taxon>
        <taxon>Insecta</taxon>
        <taxon>Pterygota</taxon>
        <taxon>Neoptera</taxon>
        <taxon>Endopterygota</taxon>
        <taxon>Coleoptera</taxon>
        <taxon>Polyphaga</taxon>
        <taxon>Elateriformia</taxon>
        <taxon>Elateroidea</taxon>
        <taxon>Elateridae</taxon>
        <taxon>Agrypninae</taxon>
        <taxon>Pyrophorini</taxon>
        <taxon>Ignelater</taxon>
    </lineage>
</organism>
<evidence type="ECO:0000256" key="4">
    <source>
        <dbReference type="ARBA" id="ARBA00014394"/>
    </source>
</evidence>
<dbReference type="InterPro" id="IPR004910">
    <property type="entry name" value="Yippee/Mis18/Cereblon"/>
</dbReference>
<dbReference type="AlphaFoldDB" id="A0A8K0C909"/>
<comment type="caution">
    <text evidence="16">The sequence shown here is derived from an EMBL/GenBank/DDBJ whole genome shotgun (WGS) entry which is preliminary data.</text>
</comment>
<evidence type="ECO:0000256" key="13">
    <source>
        <dbReference type="SAM" id="MobiDB-lite"/>
    </source>
</evidence>
<protein>
    <recommendedName>
        <fullName evidence="4">Protein cereblon</fullName>
    </recommendedName>
    <alternativeName>
        <fullName evidence="10">Protein ohgata</fullName>
    </alternativeName>
</protein>
<keyword evidence="5" id="KW-0479">Metal-binding</keyword>
<evidence type="ECO:0000256" key="12">
    <source>
        <dbReference type="ARBA" id="ARBA00046796"/>
    </source>
</evidence>
<feature type="compositionally biased region" description="Acidic residues" evidence="13">
    <location>
        <begin position="1"/>
        <end position="13"/>
    </location>
</feature>
<dbReference type="UniPathway" id="UPA00143"/>
<comment type="subcellular location">
    <subcellularLocation>
        <location evidence="1">Nucleus</location>
    </subcellularLocation>
</comment>
<dbReference type="GO" id="GO:0005634">
    <property type="term" value="C:nucleus"/>
    <property type="evidence" value="ECO:0007669"/>
    <property type="project" value="UniProtKB-SubCell"/>
</dbReference>
<feature type="domain" description="Lon N-terminal" evidence="14">
    <location>
        <begin position="78"/>
        <end position="305"/>
    </location>
</feature>
<dbReference type="InterPro" id="IPR015947">
    <property type="entry name" value="PUA-like_sf"/>
</dbReference>
<evidence type="ECO:0000313" key="17">
    <source>
        <dbReference type="Proteomes" id="UP000801492"/>
    </source>
</evidence>
<comment type="similarity">
    <text evidence="3">Belongs to the CRBN family.</text>
</comment>
<evidence type="ECO:0000256" key="11">
    <source>
        <dbReference type="ARBA" id="ARBA00046075"/>
    </source>
</evidence>
<feature type="region of interest" description="Disordered" evidence="13">
    <location>
        <begin position="1"/>
        <end position="53"/>
    </location>
</feature>
<keyword evidence="6" id="KW-0833">Ubl conjugation pathway</keyword>
<dbReference type="PROSITE" id="PS51788">
    <property type="entry name" value="CULT"/>
    <property type="match status" value="1"/>
</dbReference>
<evidence type="ECO:0000256" key="8">
    <source>
        <dbReference type="ARBA" id="ARBA00022843"/>
    </source>
</evidence>
<evidence type="ECO:0000256" key="3">
    <source>
        <dbReference type="ARBA" id="ARBA00005293"/>
    </source>
</evidence>
<evidence type="ECO:0000256" key="1">
    <source>
        <dbReference type="ARBA" id="ARBA00004123"/>
    </source>
</evidence>
<dbReference type="GO" id="GO:0046872">
    <property type="term" value="F:metal ion binding"/>
    <property type="evidence" value="ECO:0007669"/>
    <property type="project" value="UniProtKB-KW"/>
</dbReference>
<dbReference type="PROSITE" id="PS51787">
    <property type="entry name" value="LON_N"/>
    <property type="match status" value="1"/>
</dbReference>
<dbReference type="InterPro" id="IPR003111">
    <property type="entry name" value="Lon_prtase_N"/>
</dbReference>
<comment type="pathway">
    <text evidence="2">Protein modification; protein ubiquitination.</text>
</comment>
<keyword evidence="9" id="KW-0539">Nucleus</keyword>
<evidence type="ECO:0000256" key="6">
    <source>
        <dbReference type="ARBA" id="ARBA00022786"/>
    </source>
</evidence>
<keyword evidence="17" id="KW-1185">Reference proteome</keyword>
<dbReference type="EMBL" id="VTPC01090587">
    <property type="protein sequence ID" value="KAF2882848.1"/>
    <property type="molecule type" value="Genomic_DNA"/>
</dbReference>
<feature type="compositionally biased region" description="Polar residues" evidence="13">
    <location>
        <begin position="29"/>
        <end position="40"/>
    </location>
</feature>
<evidence type="ECO:0000313" key="16">
    <source>
        <dbReference type="EMBL" id="KAF2882848.1"/>
    </source>
</evidence>
<reference evidence="16" key="1">
    <citation type="submission" date="2019-08" db="EMBL/GenBank/DDBJ databases">
        <title>The genome of the North American firefly Photinus pyralis.</title>
        <authorList>
            <consortium name="Photinus pyralis genome working group"/>
            <person name="Fallon T.R."/>
            <person name="Sander Lower S.E."/>
            <person name="Weng J.-K."/>
        </authorList>
    </citation>
    <scope>NUCLEOTIDE SEQUENCE</scope>
    <source>
        <strain evidence="16">TRF0915ILg1</strain>
        <tissue evidence="16">Whole body</tissue>
    </source>
</reference>
<evidence type="ECO:0000256" key="2">
    <source>
        <dbReference type="ARBA" id="ARBA00004906"/>
    </source>
</evidence>
<dbReference type="Gene3D" id="2.170.150.20">
    <property type="entry name" value="Peptide methionine sulfoxide reductase"/>
    <property type="match status" value="1"/>
</dbReference>
<comment type="subunit">
    <text evidence="12">Likely a component of a DCX (DDB1-CUL4-X-box) protein ligase complex. May interact with pic/DDB1.</text>
</comment>
<dbReference type="InterPro" id="IPR034750">
    <property type="entry name" value="CULT"/>
</dbReference>
<name>A0A8K0C909_IGNLU</name>
<keyword evidence="8" id="KW-0832">Ubl conjugation</keyword>
<accession>A0A8K0C909</accession>
<dbReference type="Proteomes" id="UP000801492">
    <property type="component" value="Unassembled WGS sequence"/>
</dbReference>
<dbReference type="InterPro" id="IPR046336">
    <property type="entry name" value="Lon_prtase_N_sf"/>
</dbReference>
<evidence type="ECO:0000256" key="5">
    <source>
        <dbReference type="ARBA" id="ARBA00022723"/>
    </source>
</evidence>
<evidence type="ECO:0000256" key="9">
    <source>
        <dbReference type="ARBA" id="ARBA00023242"/>
    </source>
</evidence>
<evidence type="ECO:0000256" key="10">
    <source>
        <dbReference type="ARBA" id="ARBA00030079"/>
    </source>
</evidence>
<sequence>MSDPSEESNDDNQLEFHISSSDDIEALSDHSNYNDASPSDSENEGDEQFDTNLPTTHRYLGKLNNISGYTLFDDGEVLTLLAIYTNTLVFPGFTLPLVMNDRVEQSIMQDFINKKNVFALVCADELGTKLYKYGVTMEVFESFSKQGVLYLKARGRQRCKIIPGRDIRHLGGRLQQITVTILAEPEIKSPICDTQLLTLKSRRSCSTENYQSLLKNYKYRRYHLAQFPNATWIYDHNEVCYYVKLILDHLKKFYFEENIPTDPIQLSYWFLQNFQLAHEERLHLMKLDSALERLRLELKFLEMERLICCVVCKAEIANQSDIFAMSKAGVQNNYCNPGGYVYETVTVSEAKNYDLIGAPSKQFSWFPGYAWTIMQCRICHRHVGWKFTSKHLQPHAFYGLAKSGLDIKIVNENSTQSTNT</sequence>
<gene>
    <name evidence="16" type="ORF">ILUMI_23360</name>
</gene>
<feature type="domain" description="CULT" evidence="15">
    <location>
        <begin position="304"/>
        <end position="409"/>
    </location>
</feature>
<keyword evidence="7" id="KW-0862">Zinc</keyword>
<dbReference type="Pfam" id="PF02190">
    <property type="entry name" value="LON_substr_bdg"/>
    <property type="match status" value="1"/>
</dbReference>
<dbReference type="OrthoDB" id="267517at2759"/>
<evidence type="ECO:0000259" key="14">
    <source>
        <dbReference type="PROSITE" id="PS51787"/>
    </source>
</evidence>
<dbReference type="GO" id="GO:0016567">
    <property type="term" value="P:protein ubiquitination"/>
    <property type="evidence" value="ECO:0007669"/>
    <property type="project" value="UniProtKB-UniPathway"/>
</dbReference>
<dbReference type="FunFam" id="2.170.150.20:FF:000005">
    <property type="entry name" value="Blast:Protein cereblon homolog"/>
    <property type="match status" value="1"/>
</dbReference>
<evidence type="ECO:0000259" key="15">
    <source>
        <dbReference type="PROSITE" id="PS51788"/>
    </source>
</evidence>